<feature type="compositionally biased region" description="Basic residues" evidence="2">
    <location>
        <begin position="839"/>
        <end position="851"/>
    </location>
</feature>
<feature type="compositionally biased region" description="Polar residues" evidence="2">
    <location>
        <begin position="127"/>
        <end position="153"/>
    </location>
</feature>
<accession>A0A7S3VFR9</accession>
<feature type="compositionally biased region" description="Basic and acidic residues" evidence="2">
    <location>
        <begin position="1452"/>
        <end position="1466"/>
    </location>
</feature>
<feature type="region of interest" description="Disordered" evidence="2">
    <location>
        <begin position="899"/>
        <end position="973"/>
    </location>
</feature>
<feature type="compositionally biased region" description="Polar residues" evidence="2">
    <location>
        <begin position="364"/>
        <end position="381"/>
    </location>
</feature>
<feature type="compositionally biased region" description="Basic and acidic residues" evidence="2">
    <location>
        <begin position="740"/>
        <end position="759"/>
    </location>
</feature>
<feature type="compositionally biased region" description="Low complexity" evidence="2">
    <location>
        <begin position="1861"/>
        <end position="1872"/>
    </location>
</feature>
<feature type="compositionally biased region" description="Basic residues" evidence="2">
    <location>
        <begin position="157"/>
        <end position="166"/>
    </location>
</feature>
<feature type="compositionally biased region" description="Low complexity" evidence="2">
    <location>
        <begin position="1160"/>
        <end position="1169"/>
    </location>
</feature>
<reference evidence="3" key="1">
    <citation type="submission" date="2021-01" db="EMBL/GenBank/DDBJ databases">
        <authorList>
            <person name="Corre E."/>
            <person name="Pelletier E."/>
            <person name="Niang G."/>
            <person name="Scheremetjew M."/>
            <person name="Finn R."/>
            <person name="Kale V."/>
            <person name="Holt S."/>
            <person name="Cochrane G."/>
            <person name="Meng A."/>
            <person name="Brown T."/>
            <person name="Cohen L."/>
        </authorList>
    </citation>
    <scope>NUCLEOTIDE SEQUENCE</scope>
    <source>
        <strain evidence="3">MM31A-1</strain>
    </source>
</reference>
<feature type="compositionally biased region" description="Basic and acidic residues" evidence="2">
    <location>
        <begin position="1096"/>
        <end position="1108"/>
    </location>
</feature>
<feature type="compositionally biased region" description="Polar residues" evidence="2">
    <location>
        <begin position="1044"/>
        <end position="1056"/>
    </location>
</feature>
<feature type="region of interest" description="Disordered" evidence="2">
    <location>
        <begin position="1847"/>
        <end position="1892"/>
    </location>
</feature>
<feature type="compositionally biased region" description="Polar residues" evidence="2">
    <location>
        <begin position="1880"/>
        <end position="1889"/>
    </location>
</feature>
<feature type="region of interest" description="Disordered" evidence="2">
    <location>
        <begin position="1034"/>
        <end position="1060"/>
    </location>
</feature>
<feature type="compositionally biased region" description="Low complexity" evidence="2">
    <location>
        <begin position="59"/>
        <end position="84"/>
    </location>
</feature>
<feature type="region of interest" description="Disordered" evidence="2">
    <location>
        <begin position="1567"/>
        <end position="1734"/>
    </location>
</feature>
<feature type="region of interest" description="Disordered" evidence="2">
    <location>
        <begin position="1"/>
        <end position="44"/>
    </location>
</feature>
<feature type="compositionally biased region" description="Polar residues" evidence="2">
    <location>
        <begin position="208"/>
        <end position="221"/>
    </location>
</feature>
<feature type="compositionally biased region" description="Polar residues" evidence="2">
    <location>
        <begin position="24"/>
        <end position="44"/>
    </location>
</feature>
<feature type="coiled-coil region" evidence="1">
    <location>
        <begin position="447"/>
        <end position="474"/>
    </location>
</feature>
<feature type="compositionally biased region" description="Basic and acidic residues" evidence="2">
    <location>
        <begin position="800"/>
        <end position="809"/>
    </location>
</feature>
<dbReference type="EMBL" id="HBIO01027923">
    <property type="protein sequence ID" value="CAE0476568.1"/>
    <property type="molecule type" value="Transcribed_RNA"/>
</dbReference>
<name>A0A7S3VFR9_9STRA</name>
<feature type="compositionally biased region" description="Polar residues" evidence="2">
    <location>
        <begin position="940"/>
        <end position="953"/>
    </location>
</feature>
<feature type="region of interest" description="Disordered" evidence="2">
    <location>
        <begin position="1094"/>
        <end position="1292"/>
    </location>
</feature>
<feature type="compositionally biased region" description="Acidic residues" evidence="2">
    <location>
        <begin position="770"/>
        <end position="799"/>
    </location>
</feature>
<feature type="compositionally biased region" description="Acidic residues" evidence="2">
    <location>
        <begin position="300"/>
        <end position="315"/>
    </location>
</feature>
<feature type="compositionally biased region" description="Basic and acidic residues" evidence="2">
    <location>
        <begin position="644"/>
        <end position="659"/>
    </location>
</feature>
<feature type="compositionally biased region" description="Basic and acidic residues" evidence="2">
    <location>
        <begin position="1240"/>
        <end position="1255"/>
    </location>
</feature>
<feature type="compositionally biased region" description="Polar residues" evidence="2">
    <location>
        <begin position="1393"/>
        <end position="1406"/>
    </location>
</feature>
<feature type="compositionally biased region" description="Polar residues" evidence="2">
    <location>
        <begin position="337"/>
        <end position="350"/>
    </location>
</feature>
<feature type="compositionally biased region" description="Basic and acidic residues" evidence="2">
    <location>
        <begin position="1432"/>
        <end position="1444"/>
    </location>
</feature>
<feature type="compositionally biased region" description="Polar residues" evidence="2">
    <location>
        <begin position="1273"/>
        <end position="1284"/>
    </location>
</feature>
<evidence type="ECO:0000256" key="2">
    <source>
        <dbReference type="SAM" id="MobiDB-lite"/>
    </source>
</evidence>
<protein>
    <submittedName>
        <fullName evidence="3">Uncharacterized protein</fullName>
    </submittedName>
</protein>
<gene>
    <name evidence="3" type="ORF">CDEB00056_LOCUS21421</name>
</gene>
<feature type="compositionally biased region" description="Basic and acidic residues" evidence="2">
    <location>
        <begin position="824"/>
        <end position="838"/>
    </location>
</feature>
<feature type="compositionally biased region" description="Basic residues" evidence="2">
    <location>
        <begin position="915"/>
        <end position="927"/>
    </location>
</feature>
<feature type="compositionally biased region" description="Basic and acidic residues" evidence="2">
    <location>
        <begin position="1475"/>
        <end position="1498"/>
    </location>
</feature>
<feature type="region of interest" description="Disordered" evidence="2">
    <location>
        <begin position="542"/>
        <end position="865"/>
    </location>
</feature>
<keyword evidence="1" id="KW-0175">Coiled coil</keyword>
<feature type="compositionally biased region" description="Basic and acidic residues" evidence="2">
    <location>
        <begin position="1619"/>
        <end position="1637"/>
    </location>
</feature>
<feature type="region of interest" description="Disordered" evidence="2">
    <location>
        <begin position="2051"/>
        <end position="2076"/>
    </location>
</feature>
<feature type="compositionally biased region" description="Acidic residues" evidence="2">
    <location>
        <begin position="1128"/>
        <end position="1141"/>
    </location>
</feature>
<feature type="compositionally biased region" description="Low complexity" evidence="2">
    <location>
        <begin position="1722"/>
        <end position="1733"/>
    </location>
</feature>
<feature type="compositionally biased region" description="Pro residues" evidence="2">
    <location>
        <begin position="279"/>
        <end position="290"/>
    </location>
</feature>
<proteinExistence type="predicted"/>
<sequence length="2150" mass="237298">MAVSNRIAQFEKRRPSPGRPSPGDSINSSRGPATPSGASVASNSSMNTGIAASLVSYQSSLTPESSPSKKSPSLRNTSFEFTVSSEEESPSPIKFQQPSPSSRRALPGDLSVSSSNSNHESPRVIKTQPSPMSMSRNQRPMPGSSPSNGSLSIGNPHAKKNFKHGHQNQTNAPTPISRIRPSPGGGVSKKTAPSPGGGENKSFGFGNTAVSNVNINTNSNQKPRRRPPSPGMGLIMSANQRRPPSPGMSVGSMSVATVATGNLRPPSPNLGLGMGHVRPPSPGRLSPAPPGIHILVSNLDDNDDDDDDDDEEEIGEQQKKAFVVIKGEDAKEEPSFETPTKDASSSNLSPRQRFIFTKRETGVTPPSSINVNAADSRSGLSSPIDASELTSRPGGARIDESGEFKKSAISVGSLNKKQSYNPLRNNPLFLKKMAEAADSSDSDFSDDEELEQVHNNAKNKLQELNNVADKAGSLKNLTTEHLPDVEEDFDRPVKFIEGPAPIKYRNDLGVEDVANRNTKDASNVGSVNKNVQNSYIVPSQLVKTKILDVDTTPSIDEDKDSTSNSESDSDGDNDSEELKQPQDVTKSIIVSRVEVAEDDVSTEELKIKASPFITKRKDSTLSSQSESEELKQPQDATKPIIASRVEEAEDKVSTEESKIKASPFIRTPRRSMAEELKKKRDRLKSARKMGSGKLTTSGDQDKEESETPLSVKANNTTSDPDKDHSLDDSEEFPIIAQYGKKSDNETTSLEDRNILKDKTSPSTITISEEKIEETENSDDDISSDSGGDEDAEEENDTPESSEKLQEIGKEAVSTPIKKTLSDVLEPKKESEEKPEKRPSRISKYMRKRSIKARAPDMHMGTSTKSTISVSDASIASEGNASTASVRLASGRSRREMLTKMKGRMSSRSPSPSPLIKKHVPSPKRPRPKTAMQKMIDARILSSTRSNDASSVVSEEQEIKPLRRERKGSSENNVRSKMIASLHSAPSDEQSINAYEEGDYSIDIAKSGSSEHLTVRKGLNMLKMQNAAMNSYDKINENKDGVNGKKSSQRSLPNASENLERMQILKEQREKRLKKMEKQKMTLHLKEESIRLANYMKKKESSKNEKEEVSAYQVDNDDLISETSSKNIEDEDDDDFSIDIDEFSIPSSPERNSPGKRSIDESSIPSSPERNSPGKRSIDEFSIPSSPEGNSPGKRSIDEFSIPSSPERNSPRKGSLEAEDTSTDKGNLGPIRSNSPWANAMEERLKSSGDEQHFDDQFQTDGWDSESKSDVGNFLSSPLRQSPISNVEEMAEPSPGKSLIFYEEAVDESDVIAPREAEFVGTNAFVGPFEELLPRSTNPFFVRVCEPSFPTSLITSVQPLRLDNSFENIEENEPQSNDDVAGIATNGDVDEETSLMQPRNLQYSPNGDNRGDGNYSLSRRSPGHKMVSPNKLHKIDEGKSLKSPDWKGISPREMIKIDEVQPQKSPDKVTSPKKRYNIDEDRPITNETKIHNSRDERPDQNNGYLEFATHNNLNNSYQSLGKNAGSPQNDDESLFAESTLIGQAHVNSDDEDTLDPNKGSESLAQWWENSYAPTQDEDVNSDIKKALSQASDSFKQHDNDLDGGSNGDSDDDVFFGLDAKTPRGKERADSRSSRKGRLETIPSEDDSVFDDIMNAKPEPTMKNSRANHRTQVRDSKISNHPHGSNQMNPPPPPAHSPPKRRKAPKHRDDGTFDDIIEDERSHTSGSSGSRSAGSYTFASDTVESMALSSKERRKWNEWDKKDQDAVYTNGSATVDSYKEERKRSILHMERRARAHEQLLMHAYTALSKPPPMTLQEKGTHLENSVPMRQDTARQDTARHNMPQTVWQEQQAVENNPTRRNITSRQGTSSQQRTSSRHESISKNGTPSKNYPSAIPSRQILENFCVQIKNSPLEVLKINRDNKWQARHLTVSKEGTWLNQSSKKDACFCPLGLLWVKKFNKSNGHSITSINKQGRGGILFVHMARVQMEKHLLNQYPPSSRQIEKFQQPVVIRLYSNGRGNSSHVTLLCSRVAAETIIVGCSAITETLKRNNSEHQKNVQLKQGSERSKQSGTSSGQNYMVREQDMAQKHSSSQMYIRNQSQAAAIPQQYMPNNQQDEARHSAITASDNYIGNGQVVATNYADSGAPNLWEA</sequence>
<evidence type="ECO:0000256" key="1">
    <source>
        <dbReference type="SAM" id="Coils"/>
    </source>
</evidence>
<evidence type="ECO:0000313" key="3">
    <source>
        <dbReference type="EMBL" id="CAE0476568.1"/>
    </source>
</evidence>
<feature type="region of interest" description="Disordered" evidence="2">
    <location>
        <begin position="57"/>
        <end position="402"/>
    </location>
</feature>
<feature type="region of interest" description="Disordered" evidence="2">
    <location>
        <begin position="1389"/>
        <end position="1505"/>
    </location>
</feature>
<organism evidence="3">
    <name type="scientific">Chaetoceros debilis</name>
    <dbReference type="NCBI Taxonomy" id="122233"/>
    <lineage>
        <taxon>Eukaryota</taxon>
        <taxon>Sar</taxon>
        <taxon>Stramenopiles</taxon>
        <taxon>Ochrophyta</taxon>
        <taxon>Bacillariophyta</taxon>
        <taxon>Coscinodiscophyceae</taxon>
        <taxon>Chaetocerotophycidae</taxon>
        <taxon>Chaetocerotales</taxon>
        <taxon>Chaetocerotaceae</taxon>
        <taxon>Chaetoceros</taxon>
    </lineage>
</organism>
<feature type="compositionally biased region" description="Polar residues" evidence="2">
    <location>
        <begin position="1847"/>
        <end position="1859"/>
    </location>
</feature>